<comment type="caution">
    <text evidence="8">The sequence shown here is derived from an EMBL/GenBank/DDBJ whole genome shotgun (WGS) entry which is preliminary data.</text>
</comment>
<feature type="transmembrane region" description="Helical" evidence="6">
    <location>
        <begin position="332"/>
        <end position="358"/>
    </location>
</feature>
<keyword evidence="3" id="KW-0547">Nucleotide-binding</keyword>
<dbReference type="Pfam" id="PF00069">
    <property type="entry name" value="Pkinase"/>
    <property type="match status" value="1"/>
</dbReference>
<evidence type="ECO:0000313" key="8">
    <source>
        <dbReference type="EMBL" id="MBC5728185.1"/>
    </source>
</evidence>
<gene>
    <name evidence="8" type="ORF">H8R91_06580</name>
</gene>
<accession>A0ABR7HKW7</accession>
<keyword evidence="6" id="KW-0812">Transmembrane</keyword>
<keyword evidence="5" id="KW-0067">ATP-binding</keyword>
<dbReference type="PROSITE" id="PS00109">
    <property type="entry name" value="PROTEIN_KINASE_TYR"/>
    <property type="match status" value="1"/>
</dbReference>
<keyword evidence="9" id="KW-1185">Reference proteome</keyword>
<organism evidence="8 9">
    <name type="scientific">Ruminococcus intestinalis</name>
    <dbReference type="NCBI Taxonomy" id="2763066"/>
    <lineage>
        <taxon>Bacteria</taxon>
        <taxon>Bacillati</taxon>
        <taxon>Bacillota</taxon>
        <taxon>Clostridia</taxon>
        <taxon>Eubacteriales</taxon>
        <taxon>Oscillospiraceae</taxon>
        <taxon>Ruminococcus</taxon>
    </lineage>
</organism>
<name>A0ABR7HKW7_9FIRM</name>
<dbReference type="GO" id="GO:0004674">
    <property type="term" value="F:protein serine/threonine kinase activity"/>
    <property type="evidence" value="ECO:0007669"/>
    <property type="project" value="UniProtKB-KW"/>
</dbReference>
<dbReference type="PANTHER" id="PTHR43289:SF6">
    <property type="entry name" value="SERINE_THREONINE-PROTEIN KINASE NEKL-3"/>
    <property type="match status" value="1"/>
</dbReference>
<feature type="domain" description="Protein kinase" evidence="7">
    <location>
        <begin position="1"/>
        <end position="270"/>
    </location>
</feature>
<dbReference type="Proteomes" id="UP000636755">
    <property type="component" value="Unassembled WGS sequence"/>
</dbReference>
<protein>
    <recommendedName>
        <fullName evidence="1">non-specific serine/threonine protein kinase</fullName>
        <ecNumber evidence="1">2.7.11.1</ecNumber>
    </recommendedName>
</protein>
<evidence type="ECO:0000256" key="3">
    <source>
        <dbReference type="ARBA" id="ARBA00022741"/>
    </source>
</evidence>
<keyword evidence="6" id="KW-1133">Transmembrane helix</keyword>
<reference evidence="8 9" key="1">
    <citation type="submission" date="2020-08" db="EMBL/GenBank/DDBJ databases">
        <title>Genome public.</title>
        <authorList>
            <person name="Liu C."/>
            <person name="Sun Q."/>
        </authorList>
    </citation>
    <scope>NUCLEOTIDE SEQUENCE [LARGE SCALE GENOMIC DNA]</scope>
    <source>
        <strain evidence="8 9">NSJ-71</strain>
    </source>
</reference>
<evidence type="ECO:0000256" key="1">
    <source>
        <dbReference type="ARBA" id="ARBA00012513"/>
    </source>
</evidence>
<evidence type="ECO:0000256" key="5">
    <source>
        <dbReference type="ARBA" id="ARBA00022840"/>
    </source>
</evidence>
<keyword evidence="4 8" id="KW-0418">Kinase</keyword>
<keyword evidence="8" id="KW-0723">Serine/threonine-protein kinase</keyword>
<evidence type="ECO:0000256" key="6">
    <source>
        <dbReference type="SAM" id="Phobius"/>
    </source>
</evidence>
<dbReference type="EC" id="2.7.11.1" evidence="1"/>
<dbReference type="InterPro" id="IPR011009">
    <property type="entry name" value="Kinase-like_dom_sf"/>
</dbReference>
<dbReference type="InterPro" id="IPR000719">
    <property type="entry name" value="Prot_kinase_dom"/>
</dbReference>
<evidence type="ECO:0000259" key="7">
    <source>
        <dbReference type="PROSITE" id="PS50011"/>
    </source>
</evidence>
<dbReference type="Gene3D" id="1.10.510.10">
    <property type="entry name" value="Transferase(Phosphotransferase) domain 1"/>
    <property type="match status" value="1"/>
</dbReference>
<keyword evidence="2" id="KW-0808">Transferase</keyword>
<dbReference type="CDD" id="cd14014">
    <property type="entry name" value="STKc_PknB_like"/>
    <property type="match status" value="1"/>
</dbReference>
<dbReference type="RefSeq" id="WP_186935344.1">
    <property type="nucleotide sequence ID" value="NZ_JACOPS010000002.1"/>
</dbReference>
<dbReference type="PROSITE" id="PS50011">
    <property type="entry name" value="PROTEIN_KINASE_DOM"/>
    <property type="match status" value="1"/>
</dbReference>
<dbReference type="PANTHER" id="PTHR43289">
    <property type="entry name" value="MITOGEN-ACTIVATED PROTEIN KINASE KINASE KINASE 20-RELATED"/>
    <property type="match status" value="1"/>
</dbReference>
<keyword evidence="6" id="KW-0472">Membrane</keyword>
<sequence>MNEFEYKFSLWQFDVVTDFNRTTQLVRNRSTGRLMVKKIMPAYEFEVHNAVSKINNCHIAKVFDVITDRNACIILEEYVQGHTIEQYLSKGTFAEDYAINIARQICNGLSVLHKYSITHRDITPSNIIIGFDGVVKIIDFGISRLHKENAKHDTQVLGTEGYAAPEQFGFKQSDCKTDIYALGVLLNYMLTGHIPSEVMYRDGDVADIIKKCTEYNVEKRFERIEDLDAALKRKRVYGFNFADNFMENFPGLRSEKKGVRVFACVMYGWMFLWIIGMYSKYCVINILNFFPVTLMVILLFFIPISFFSDLFGFQSCIPKIRDMPKTLRKLIFYSLAVVSMFVGMSIFRAVTTVSYLWYYFP</sequence>
<proteinExistence type="predicted"/>
<dbReference type="InterPro" id="IPR008266">
    <property type="entry name" value="Tyr_kinase_AS"/>
</dbReference>
<evidence type="ECO:0000256" key="4">
    <source>
        <dbReference type="ARBA" id="ARBA00022777"/>
    </source>
</evidence>
<evidence type="ECO:0000313" key="9">
    <source>
        <dbReference type="Proteomes" id="UP000636755"/>
    </source>
</evidence>
<evidence type="ECO:0000256" key="2">
    <source>
        <dbReference type="ARBA" id="ARBA00022679"/>
    </source>
</evidence>
<feature type="transmembrane region" description="Helical" evidence="6">
    <location>
        <begin position="290"/>
        <end position="311"/>
    </location>
</feature>
<feature type="transmembrane region" description="Helical" evidence="6">
    <location>
        <begin position="259"/>
        <end position="278"/>
    </location>
</feature>
<dbReference type="SUPFAM" id="SSF56112">
    <property type="entry name" value="Protein kinase-like (PK-like)"/>
    <property type="match status" value="1"/>
</dbReference>
<dbReference type="EMBL" id="JACOPS010000002">
    <property type="protein sequence ID" value="MBC5728185.1"/>
    <property type="molecule type" value="Genomic_DNA"/>
</dbReference>